<evidence type="ECO:0000313" key="7">
    <source>
        <dbReference type="Proteomes" id="UP001642484"/>
    </source>
</evidence>
<dbReference type="PANTHER" id="PTHR24171">
    <property type="entry name" value="ANKYRIN REPEAT DOMAIN-CONTAINING PROTEIN 39-RELATED"/>
    <property type="match status" value="1"/>
</dbReference>
<dbReference type="Pfam" id="PF12796">
    <property type="entry name" value="Ank_2"/>
    <property type="match status" value="1"/>
</dbReference>
<evidence type="ECO:0000256" key="4">
    <source>
        <dbReference type="PROSITE-ProRule" id="PRU00023"/>
    </source>
</evidence>
<proteinExistence type="predicted"/>
<evidence type="ECO:0000259" key="5">
    <source>
        <dbReference type="PROSITE" id="PS50222"/>
    </source>
</evidence>
<keyword evidence="3 4" id="KW-0040">ANK repeat</keyword>
<dbReference type="SUPFAM" id="SSF48403">
    <property type="entry name" value="Ankyrin repeat"/>
    <property type="match status" value="1"/>
</dbReference>
<evidence type="ECO:0000256" key="2">
    <source>
        <dbReference type="ARBA" id="ARBA00022837"/>
    </source>
</evidence>
<dbReference type="PROSITE" id="PS00018">
    <property type="entry name" value="EF_HAND_1"/>
    <property type="match status" value="1"/>
</dbReference>
<dbReference type="InterPro" id="IPR002110">
    <property type="entry name" value="Ankyrin_rpt"/>
</dbReference>
<dbReference type="InterPro" id="IPR036770">
    <property type="entry name" value="Ankyrin_rpt-contain_sf"/>
</dbReference>
<dbReference type="PROSITE" id="PS50222">
    <property type="entry name" value="EF_HAND_2"/>
    <property type="match status" value="1"/>
</dbReference>
<name>A0ABP0KBR1_9DINO</name>
<dbReference type="PANTHER" id="PTHR24171:SF8">
    <property type="entry name" value="BRCA1-ASSOCIATED RING DOMAIN PROTEIN 1"/>
    <property type="match status" value="1"/>
</dbReference>
<dbReference type="InterPro" id="IPR002048">
    <property type="entry name" value="EF_hand_dom"/>
</dbReference>
<dbReference type="Proteomes" id="UP001642484">
    <property type="component" value="Unassembled WGS sequence"/>
</dbReference>
<dbReference type="Gene3D" id="1.10.238.10">
    <property type="entry name" value="EF-hand"/>
    <property type="match status" value="1"/>
</dbReference>
<dbReference type="Pfam" id="PF13857">
    <property type="entry name" value="Ank_5"/>
    <property type="match status" value="1"/>
</dbReference>
<dbReference type="EMBL" id="CAXAMN010008169">
    <property type="protein sequence ID" value="CAK9024235.1"/>
    <property type="molecule type" value="Genomic_DNA"/>
</dbReference>
<keyword evidence="7" id="KW-1185">Reference proteome</keyword>
<evidence type="ECO:0000256" key="3">
    <source>
        <dbReference type="ARBA" id="ARBA00023043"/>
    </source>
</evidence>
<feature type="repeat" description="ANK" evidence="4">
    <location>
        <begin position="543"/>
        <end position="575"/>
    </location>
</feature>
<evidence type="ECO:0000256" key="1">
    <source>
        <dbReference type="ARBA" id="ARBA00022737"/>
    </source>
</evidence>
<organism evidence="6 7">
    <name type="scientific">Durusdinium trenchii</name>
    <dbReference type="NCBI Taxonomy" id="1381693"/>
    <lineage>
        <taxon>Eukaryota</taxon>
        <taxon>Sar</taxon>
        <taxon>Alveolata</taxon>
        <taxon>Dinophyceae</taxon>
        <taxon>Suessiales</taxon>
        <taxon>Symbiodiniaceae</taxon>
        <taxon>Durusdinium</taxon>
    </lineage>
</organism>
<sequence>MDREFWAPWPLTRDSRDWSAVLPRAVRGISAVMGSAHGKVVSLLSECGCHGSPRKRLACQSWESELLEMSLELQRKLEDPRFVAQRCDLDGSGDLDPHELKQAIRAFGTKLSDEDLEELMEGEERLSMDRFVQIVAALRGEASPLGLSARSAPCAVPHSLRGMALGQLERLEEVFVKSGWLGEQCESFNQLNEEAIRQGSKYPQAENLYAMNTFVVTPMTRPGTCKARDQDSRFEAAVSQANWEMSFSELLNPHGLMVHSFVSHYWGHIFEKTIAALRLWAEEHFSSLPSGWPQSVVYWICLFALNQHAVAEEVGESPKQGPFNAALAQASAGAVMVLDEEINPFRRIWCLFEVSRLAELHRPLELISELGSLSRPAEGIPHVQKTLRAAGEALWDMSASEALASDEEDKFRIWREILDPSEQRLCDFENRTFDLWEFFEQTDPEERKKMFSQFDAHVQSLLSTSMLQLLLRHGSHEEAAKCCTFGGRFSKENLAEIYANGVPVSRRTSWLNEAMQSSVKHGHVEETQLLLQTKADVAATDNHGGTALMHAAFYGHTAVGKLLLDSCAHVAAEDEDGTSVLLFAVAGGHTEMAKLLLERGADAAVQDGSGWSALAMCAERLDGVMAQVLLQSTTTAATAERIHKHLEEKFQGQVPSMMMALHMADASYREKISVLIAAWGGYEAAEQQVADMEGEDT</sequence>
<keyword evidence="2" id="KW-0106">Calcium</keyword>
<dbReference type="InterPro" id="IPR011992">
    <property type="entry name" value="EF-hand-dom_pair"/>
</dbReference>
<dbReference type="PROSITE" id="PS50088">
    <property type="entry name" value="ANK_REPEAT"/>
    <property type="match status" value="2"/>
</dbReference>
<reference evidence="6 7" key="1">
    <citation type="submission" date="2024-02" db="EMBL/GenBank/DDBJ databases">
        <authorList>
            <person name="Chen Y."/>
            <person name="Shah S."/>
            <person name="Dougan E. K."/>
            <person name="Thang M."/>
            <person name="Chan C."/>
        </authorList>
    </citation>
    <scope>NUCLEOTIDE SEQUENCE [LARGE SCALE GENOMIC DNA]</scope>
</reference>
<feature type="domain" description="EF-hand" evidence="5">
    <location>
        <begin position="75"/>
        <end position="110"/>
    </location>
</feature>
<dbReference type="InterPro" id="IPR018247">
    <property type="entry name" value="EF_Hand_1_Ca_BS"/>
</dbReference>
<evidence type="ECO:0000313" key="6">
    <source>
        <dbReference type="EMBL" id="CAK9024235.1"/>
    </source>
</evidence>
<accession>A0ABP0KBR1</accession>
<dbReference type="PROSITE" id="PS50297">
    <property type="entry name" value="ANK_REP_REGION"/>
    <property type="match status" value="1"/>
</dbReference>
<gene>
    <name evidence="6" type="ORF">CCMP2556_LOCUS15545</name>
</gene>
<comment type="caution">
    <text evidence="6">The sequence shown here is derived from an EMBL/GenBank/DDBJ whole genome shotgun (WGS) entry which is preliminary data.</text>
</comment>
<dbReference type="Gene3D" id="1.25.40.20">
    <property type="entry name" value="Ankyrin repeat-containing domain"/>
    <property type="match status" value="1"/>
</dbReference>
<protein>
    <recommendedName>
        <fullName evidence="5">EF-hand domain-containing protein</fullName>
    </recommendedName>
</protein>
<dbReference type="SUPFAM" id="SSF47473">
    <property type="entry name" value="EF-hand"/>
    <property type="match status" value="1"/>
</dbReference>
<dbReference type="SMART" id="SM00248">
    <property type="entry name" value="ANK"/>
    <property type="match status" value="4"/>
</dbReference>
<feature type="repeat" description="ANK" evidence="4">
    <location>
        <begin position="576"/>
        <end position="608"/>
    </location>
</feature>
<keyword evidence="1" id="KW-0677">Repeat</keyword>